<keyword evidence="2" id="KW-1185">Reference proteome</keyword>
<reference evidence="1" key="1">
    <citation type="submission" date="2023-08" db="EMBL/GenBank/DDBJ databases">
        <title>Chromosome-level Genome Assembly of mud carp (Cirrhinus molitorella).</title>
        <authorList>
            <person name="Liu H."/>
        </authorList>
    </citation>
    <scope>NUCLEOTIDE SEQUENCE</scope>
    <source>
        <strain evidence="1">Prfri</strain>
        <tissue evidence="1">Muscle</tissue>
    </source>
</reference>
<protein>
    <submittedName>
        <fullName evidence="1">Uncharacterized protein</fullName>
    </submittedName>
</protein>
<dbReference type="EMBL" id="JAUYZG010000019">
    <property type="protein sequence ID" value="KAK2878746.1"/>
    <property type="molecule type" value="Genomic_DNA"/>
</dbReference>
<proteinExistence type="predicted"/>
<gene>
    <name evidence="1" type="ORF">Q8A67_019537</name>
</gene>
<name>A0AA88PLS4_9TELE</name>
<dbReference type="AlphaFoldDB" id="A0AA88PLS4"/>
<sequence>MMFAMFVTHSSILFICTLLKAIYFSFHINAHDTKALKQRLARAYKQPLNPTKREEQPYSHARCKCDADVRRDSQCTSSARHELRAASMAGSERGY</sequence>
<organism evidence="1 2">
    <name type="scientific">Cirrhinus molitorella</name>
    <name type="common">mud carp</name>
    <dbReference type="NCBI Taxonomy" id="172907"/>
    <lineage>
        <taxon>Eukaryota</taxon>
        <taxon>Metazoa</taxon>
        <taxon>Chordata</taxon>
        <taxon>Craniata</taxon>
        <taxon>Vertebrata</taxon>
        <taxon>Euteleostomi</taxon>
        <taxon>Actinopterygii</taxon>
        <taxon>Neopterygii</taxon>
        <taxon>Teleostei</taxon>
        <taxon>Ostariophysi</taxon>
        <taxon>Cypriniformes</taxon>
        <taxon>Cyprinidae</taxon>
        <taxon>Labeoninae</taxon>
        <taxon>Labeonini</taxon>
        <taxon>Cirrhinus</taxon>
    </lineage>
</organism>
<evidence type="ECO:0000313" key="1">
    <source>
        <dbReference type="EMBL" id="KAK2878746.1"/>
    </source>
</evidence>
<comment type="caution">
    <text evidence="1">The sequence shown here is derived from an EMBL/GenBank/DDBJ whole genome shotgun (WGS) entry which is preliminary data.</text>
</comment>
<evidence type="ECO:0000313" key="2">
    <source>
        <dbReference type="Proteomes" id="UP001187343"/>
    </source>
</evidence>
<accession>A0AA88PLS4</accession>
<dbReference type="Proteomes" id="UP001187343">
    <property type="component" value="Unassembled WGS sequence"/>
</dbReference>